<dbReference type="SUPFAM" id="SSF53448">
    <property type="entry name" value="Nucleotide-diphospho-sugar transferases"/>
    <property type="match status" value="1"/>
</dbReference>
<dbReference type="PANTHER" id="PTHR22916">
    <property type="entry name" value="GLYCOSYLTRANSFERASE"/>
    <property type="match status" value="1"/>
</dbReference>
<dbReference type="KEGG" id="pto:PTO0314"/>
<dbReference type="PaxDb" id="263820-PTO0314"/>
<dbReference type="HOGENOM" id="CLU_055387_0_0_2"/>
<accession>Q6L2A3</accession>
<evidence type="ECO:0000313" key="3">
    <source>
        <dbReference type="Proteomes" id="UP000000438"/>
    </source>
</evidence>
<dbReference type="GeneID" id="25392588"/>
<dbReference type="OrthoDB" id="56830at2157"/>
<feature type="domain" description="Glycosyltransferase 2-like" evidence="1">
    <location>
        <begin position="7"/>
        <end position="132"/>
    </location>
</feature>
<dbReference type="Proteomes" id="UP000000438">
    <property type="component" value="Chromosome"/>
</dbReference>
<reference evidence="2 3" key="1">
    <citation type="journal article" date="2004" name="Proc. Natl. Acad. Sci. U.S.A.">
        <title>Genome sequence of Picrophilus torridus and its implications for life around pH 0.</title>
        <authorList>
            <person name="Futterer O."/>
            <person name="Angelov A."/>
            <person name="Liesegang H."/>
            <person name="Gottschalk G."/>
            <person name="Schleper C."/>
            <person name="Schepers B."/>
            <person name="Dock C."/>
            <person name="Antranikian G."/>
            <person name="Liebl W."/>
        </authorList>
    </citation>
    <scope>NUCLEOTIDE SEQUENCE [LARGE SCALE GENOMIC DNA]</scope>
    <source>
        <strain evidence="3">ATCC 700027 / DSM 9790 / JCM 10055 / NBRC 100828</strain>
    </source>
</reference>
<dbReference type="InterPro" id="IPR001173">
    <property type="entry name" value="Glyco_trans_2-like"/>
</dbReference>
<dbReference type="CAZy" id="GT2">
    <property type="family name" value="Glycosyltransferase Family 2"/>
</dbReference>
<dbReference type="GO" id="GO:0016758">
    <property type="term" value="F:hexosyltransferase activity"/>
    <property type="evidence" value="ECO:0007669"/>
    <property type="project" value="UniProtKB-ARBA"/>
</dbReference>
<dbReference type="CDD" id="cd00761">
    <property type="entry name" value="Glyco_tranf_GTA_type"/>
    <property type="match status" value="1"/>
</dbReference>
<dbReference type="eggNOG" id="arCOG01397">
    <property type="taxonomic scope" value="Archaea"/>
</dbReference>
<organism evidence="2 3">
    <name type="scientific">Picrophilus torridus (strain ATCC 700027 / DSM 9790 / JCM 10055 / NBRC 100828 / KAW 2/3)</name>
    <dbReference type="NCBI Taxonomy" id="1122961"/>
    <lineage>
        <taxon>Archaea</taxon>
        <taxon>Methanobacteriati</taxon>
        <taxon>Thermoplasmatota</taxon>
        <taxon>Thermoplasmata</taxon>
        <taxon>Thermoplasmatales</taxon>
        <taxon>Picrophilaceae</taxon>
        <taxon>Picrophilus</taxon>
    </lineage>
</organism>
<dbReference type="AlphaFoldDB" id="Q6L2A3"/>
<dbReference type="Gene3D" id="3.90.550.10">
    <property type="entry name" value="Spore Coat Polysaccharide Biosynthesis Protein SpsA, Chain A"/>
    <property type="match status" value="1"/>
</dbReference>
<dbReference type="InParanoid" id="Q6L2A3"/>
<dbReference type="RefSeq" id="WP_011177115.1">
    <property type="nucleotide sequence ID" value="NC_005877.1"/>
</dbReference>
<evidence type="ECO:0000313" key="2">
    <source>
        <dbReference type="EMBL" id="AAT42899.1"/>
    </source>
</evidence>
<gene>
    <name evidence="2" type="ordered locus">PTO0314</name>
</gene>
<protein>
    <submittedName>
        <fullName evidence="2">Hypothetical glycosyltransferase</fullName>
    </submittedName>
</protein>
<dbReference type="EMBL" id="AE017261">
    <property type="protein sequence ID" value="AAT42899.1"/>
    <property type="molecule type" value="Genomic_DNA"/>
</dbReference>
<dbReference type="PANTHER" id="PTHR22916:SF3">
    <property type="entry name" value="UDP-GLCNAC:BETAGAL BETA-1,3-N-ACETYLGLUCOSAMINYLTRANSFERASE-LIKE PROTEIN 1"/>
    <property type="match status" value="1"/>
</dbReference>
<name>Q6L2A3_PICTO</name>
<sequence>MPSIFITVIIPSYRPNDFVYRAIKSALNQTLSAEFYEVIVVLNYTDEKISSMAKENKIKVLYVDQISLSPKYIEAIKISMGNVICFLDYDDLFYPEKLEYIYNEFKNNKNLVYLHNRCTFIDDNDKPVNEGYNSPDFNLSSISIKKDIINIDYLSRVTALYDTFFYYISLDSAGEIKLTRKFLTYYRFHESTSNTLSEGIERWKNKMAIYMKYLNSLESMYSFLKSKKSRVLARDYIISLKIELNMLHDLLNSGKRYELNYDDILFWLAVPSYKANKLHYPFKFIKIIQYGMPVKYNKRIENYLLKI</sequence>
<dbReference type="PATRIC" id="fig|263820.9.peg.336"/>
<evidence type="ECO:0000259" key="1">
    <source>
        <dbReference type="Pfam" id="PF00535"/>
    </source>
</evidence>
<dbReference type="InterPro" id="IPR029044">
    <property type="entry name" value="Nucleotide-diphossugar_trans"/>
</dbReference>
<proteinExistence type="predicted"/>
<dbReference type="Pfam" id="PF00535">
    <property type="entry name" value="Glycos_transf_2"/>
    <property type="match status" value="1"/>
</dbReference>